<dbReference type="EMBL" id="JBHUDM010000001">
    <property type="protein sequence ID" value="MFD1641300.1"/>
    <property type="molecule type" value="Genomic_DNA"/>
</dbReference>
<proteinExistence type="predicted"/>
<accession>A0ABD6D762</accession>
<feature type="region of interest" description="Disordered" evidence="1">
    <location>
        <begin position="331"/>
        <end position="354"/>
    </location>
</feature>
<evidence type="ECO:0000313" key="2">
    <source>
        <dbReference type="EMBL" id="MFD1641300.1"/>
    </source>
</evidence>
<dbReference type="InterPro" id="IPR036849">
    <property type="entry name" value="Enolase-like_C_sf"/>
</dbReference>
<feature type="compositionally biased region" description="Polar residues" evidence="1">
    <location>
        <begin position="338"/>
        <end position="354"/>
    </location>
</feature>
<protein>
    <recommendedName>
        <fullName evidence="4">L-alanine-DL-glutamate epimerase</fullName>
    </recommendedName>
</protein>
<evidence type="ECO:0008006" key="4">
    <source>
        <dbReference type="Google" id="ProtNLM"/>
    </source>
</evidence>
<keyword evidence="3" id="KW-1185">Reference proteome</keyword>
<evidence type="ECO:0000313" key="3">
    <source>
        <dbReference type="Proteomes" id="UP001597052"/>
    </source>
</evidence>
<dbReference type="Gene3D" id="3.30.390.10">
    <property type="entry name" value="Enolase-like, N-terminal domain"/>
    <property type="match status" value="1"/>
</dbReference>
<evidence type="ECO:0000256" key="1">
    <source>
        <dbReference type="SAM" id="MobiDB-lite"/>
    </source>
</evidence>
<gene>
    <name evidence="2" type="ORF">ACFSBW_05350</name>
</gene>
<dbReference type="RefSeq" id="WP_256395001.1">
    <property type="nucleotide sequence ID" value="NZ_JANHDJ010000001.1"/>
</dbReference>
<name>A0ABD6D762_9EURY</name>
<sequence length="354" mass="39162">MASYDAVADLPVRIDDVEYSRRERETTSDFTRVSTIIRLHGDGETGLGEDVTYETADHDALQEAAPSFDLAGDWTVDSLSAHLAARDLFHGRSPDQEAFRNYRRWGFESAALDLGLRQADTDLAGLLDRTYDPVEFIVSTRLGSPPSTDRIETLLARDERLEFKLDPTDEWTPELIEAIADTDSVRILDLKGHYEGTDVDQAPDAALYKQLLEAFPEAVIEDPALTADTEPLFDGHRGRVSWDAPIHGLADVEALPFAPEWLNIKPSRFGSIRSLFETIEYCLAEGIELYGGGQFELGVGREQLQAIASLFYPDGPNDIAPAAYNVPELDAQLPRSPLSPSETEGFRWSSTGGK</sequence>
<dbReference type="Gene3D" id="3.20.20.120">
    <property type="entry name" value="Enolase-like C-terminal domain"/>
    <property type="match status" value="1"/>
</dbReference>
<reference evidence="2 3" key="1">
    <citation type="journal article" date="2019" name="Int. J. Syst. Evol. Microbiol.">
        <title>The Global Catalogue of Microorganisms (GCM) 10K type strain sequencing project: providing services to taxonomists for standard genome sequencing and annotation.</title>
        <authorList>
            <consortium name="The Broad Institute Genomics Platform"/>
            <consortium name="The Broad Institute Genome Sequencing Center for Infectious Disease"/>
            <person name="Wu L."/>
            <person name="Ma J."/>
        </authorList>
    </citation>
    <scope>NUCLEOTIDE SEQUENCE [LARGE SCALE GENOMIC DNA]</scope>
    <source>
        <strain evidence="2 3">CGMCC 1.10593</strain>
    </source>
</reference>
<dbReference type="Proteomes" id="UP001597052">
    <property type="component" value="Unassembled WGS sequence"/>
</dbReference>
<comment type="caution">
    <text evidence="2">The sequence shown here is derived from an EMBL/GenBank/DDBJ whole genome shotgun (WGS) entry which is preliminary data.</text>
</comment>
<dbReference type="SUPFAM" id="SSF51604">
    <property type="entry name" value="Enolase C-terminal domain-like"/>
    <property type="match status" value="1"/>
</dbReference>
<dbReference type="AlphaFoldDB" id="A0ABD6D762"/>
<organism evidence="2 3">
    <name type="scientific">Halohasta litorea</name>
    <dbReference type="NCBI Taxonomy" id="869891"/>
    <lineage>
        <taxon>Archaea</taxon>
        <taxon>Methanobacteriati</taxon>
        <taxon>Methanobacteriota</taxon>
        <taxon>Stenosarchaea group</taxon>
        <taxon>Halobacteria</taxon>
        <taxon>Halobacteriales</taxon>
        <taxon>Haloferacaceae</taxon>
        <taxon>Halohasta</taxon>
    </lineage>
</organism>
<dbReference type="InterPro" id="IPR029017">
    <property type="entry name" value="Enolase-like_N"/>
</dbReference>